<sequence>MFGDFQFPDSVRMNLGYNVKTVTGMNLSDFHIGLEFICGPFWWRCTDVGTRTVTAIRLIEDDPVWYEGPPYMVEEAVLDETEIEDAHLTEEDHIRASIAEARSSGHPNFPNEAVTRMTDARLKGEPYPRKGLFRFDRTSSDGEILHPYAGRRSGDSWIICVYLPFTKEWGEMQEAEFIALPIASKIDIKRRAAQSSQPRGS</sequence>
<evidence type="ECO:0000313" key="2">
    <source>
        <dbReference type="Proteomes" id="UP000077927"/>
    </source>
</evidence>
<organism evidence="1 2">
    <name type="scientific">Ralstonia insidiosa</name>
    <dbReference type="NCBI Taxonomy" id="190721"/>
    <lineage>
        <taxon>Bacteria</taxon>
        <taxon>Pseudomonadati</taxon>
        <taxon>Pseudomonadota</taxon>
        <taxon>Betaproteobacteria</taxon>
        <taxon>Burkholderiales</taxon>
        <taxon>Burkholderiaceae</taxon>
        <taxon>Ralstonia</taxon>
    </lineage>
</organism>
<evidence type="ECO:0000313" key="1">
    <source>
        <dbReference type="EMBL" id="ANH72099.1"/>
    </source>
</evidence>
<reference evidence="1 2" key="1">
    <citation type="submission" date="2015-09" db="EMBL/GenBank/DDBJ databases">
        <authorList>
            <person name="Xu Y."/>
            <person name="Nagy A."/>
            <person name="Liu N.T."/>
            <person name="Nou X."/>
        </authorList>
    </citation>
    <scope>NUCLEOTIDE SEQUENCE [LARGE SCALE GENOMIC DNA]</scope>
    <source>
        <strain evidence="1 2">FC1138</strain>
    </source>
</reference>
<dbReference type="Proteomes" id="UP000077927">
    <property type="component" value="Chromosome 1"/>
</dbReference>
<dbReference type="EMBL" id="CP012605">
    <property type="protein sequence ID" value="ANH72099.1"/>
    <property type="molecule type" value="Genomic_DNA"/>
</dbReference>
<gene>
    <name evidence="1" type="ORF">ACS15_0297</name>
</gene>
<dbReference type="KEGG" id="rin:ACS15_0297"/>
<protein>
    <submittedName>
        <fullName evidence="1">Uncharacterized protein</fullName>
    </submittedName>
</protein>
<proteinExistence type="predicted"/>
<accession>A0AAC9FPZ0</accession>
<name>A0AAC9FPZ0_9RALS</name>
<dbReference type="AlphaFoldDB" id="A0AAC9FPZ0"/>